<dbReference type="Pfam" id="PF02493">
    <property type="entry name" value="MORN"/>
    <property type="match status" value="8"/>
</dbReference>
<dbReference type="SUPFAM" id="SSF82185">
    <property type="entry name" value="Histone H3 K4-specific methyltransferase SET7/9 N-terminal domain"/>
    <property type="match status" value="2"/>
</dbReference>
<dbReference type="SMART" id="SM00698">
    <property type="entry name" value="MORN"/>
    <property type="match status" value="8"/>
</dbReference>
<accession>A0ABD0Y9C5</accession>
<dbReference type="Pfam" id="PF02204">
    <property type="entry name" value="VPS9"/>
    <property type="match status" value="1"/>
</dbReference>
<dbReference type="Pfam" id="PF25383">
    <property type="entry name" value="PH_alsin"/>
    <property type="match status" value="1"/>
</dbReference>
<organism evidence="3 4">
    <name type="scientific">Ranatra chinensis</name>
    <dbReference type="NCBI Taxonomy" id="642074"/>
    <lineage>
        <taxon>Eukaryota</taxon>
        <taxon>Metazoa</taxon>
        <taxon>Ecdysozoa</taxon>
        <taxon>Arthropoda</taxon>
        <taxon>Hexapoda</taxon>
        <taxon>Insecta</taxon>
        <taxon>Pterygota</taxon>
        <taxon>Neoptera</taxon>
        <taxon>Paraneoptera</taxon>
        <taxon>Hemiptera</taxon>
        <taxon>Heteroptera</taxon>
        <taxon>Panheteroptera</taxon>
        <taxon>Nepomorpha</taxon>
        <taxon>Nepidae</taxon>
        <taxon>Ranatrinae</taxon>
        <taxon>Ranatra</taxon>
    </lineage>
</organism>
<feature type="domain" description="VPS9" evidence="2">
    <location>
        <begin position="731"/>
        <end position="862"/>
    </location>
</feature>
<dbReference type="EMBL" id="JBFDAA010000011">
    <property type="protein sequence ID" value="KAL1123935.1"/>
    <property type="molecule type" value="Genomic_DNA"/>
</dbReference>
<keyword evidence="4" id="KW-1185">Reference proteome</keyword>
<evidence type="ECO:0000313" key="3">
    <source>
        <dbReference type="EMBL" id="KAL1123935.1"/>
    </source>
</evidence>
<name>A0ABD0Y9C5_9HEMI</name>
<dbReference type="AlphaFoldDB" id="A0ABD0Y9C5"/>
<dbReference type="CDD" id="cd13269">
    <property type="entry name" value="PH_alsin"/>
    <property type="match status" value="1"/>
</dbReference>
<dbReference type="Gene3D" id="1.20.1050.80">
    <property type="entry name" value="VPS9 domain"/>
    <property type="match status" value="1"/>
</dbReference>
<dbReference type="Gene3D" id="2.30.29.30">
    <property type="entry name" value="Pleckstrin-homology domain (PH domain)/Phosphotyrosine-binding domain (PTB)"/>
    <property type="match status" value="1"/>
</dbReference>
<dbReference type="PANTHER" id="PTHR46089">
    <property type="entry name" value="ALSIN HOMOLOG"/>
    <property type="match status" value="1"/>
</dbReference>
<dbReference type="PROSITE" id="PS51205">
    <property type="entry name" value="VPS9"/>
    <property type="match status" value="1"/>
</dbReference>
<evidence type="ECO:0000313" key="4">
    <source>
        <dbReference type="Proteomes" id="UP001558652"/>
    </source>
</evidence>
<dbReference type="Pfam" id="PF26202">
    <property type="entry name" value="HA_Alsin"/>
    <property type="match status" value="1"/>
</dbReference>
<dbReference type="Proteomes" id="UP001558652">
    <property type="component" value="Unassembled WGS sequence"/>
</dbReference>
<dbReference type="InterPro" id="IPR003409">
    <property type="entry name" value="MORN"/>
</dbReference>
<dbReference type="Gene3D" id="2.20.110.10">
    <property type="entry name" value="Histone H3 K4-specific methyltransferase SET7/9 N-terminal domain"/>
    <property type="match status" value="3"/>
</dbReference>
<dbReference type="SUPFAM" id="SSF109993">
    <property type="entry name" value="VPS9 domain"/>
    <property type="match status" value="1"/>
</dbReference>
<dbReference type="InterPro" id="IPR003123">
    <property type="entry name" value="VPS9"/>
</dbReference>
<dbReference type="InterPro" id="IPR051984">
    <property type="entry name" value="Alsin"/>
</dbReference>
<dbReference type="InterPro" id="IPR037191">
    <property type="entry name" value="VPS9_dom_sf"/>
</dbReference>
<evidence type="ECO:0000259" key="2">
    <source>
        <dbReference type="PROSITE" id="PS51205"/>
    </source>
</evidence>
<dbReference type="InterPro" id="IPR059093">
    <property type="entry name" value="HA_Alsin"/>
</dbReference>
<comment type="caution">
    <text evidence="3">The sequence shown here is derived from an EMBL/GenBank/DDBJ whole genome shotgun (WGS) entry which is preliminary data.</text>
</comment>
<dbReference type="InterPro" id="IPR057248">
    <property type="entry name" value="Alsin-like_PH"/>
</dbReference>
<proteinExistence type="predicted"/>
<feature type="non-terminal residue" evidence="3">
    <location>
        <position position="1"/>
    </location>
</feature>
<sequence length="862" mass="95955">VHCAVVRPLSRRVSAADHHPSGCDAVAALCARHTDLVHVTAGVTACVALDSRPVASVLADNCDEVLPAYERYLSAICDVISVNAFAQIARSVDPPSRLVSCFSDRLPTGKITPEAVLTYAFLQPLAHITVYKGMVSRGGCGDLGRWESLHESQEAKRKEAEATKIFWESAGRLVDLFRTPQRRLVRESKTSPLFLHNASRFSSHWFILLSDAFIHVTGATHQLHPLETLWVEAAPETDSLQNAITVTMPEETLTLVASSNHDRAEWLLAFQTGIKAHLNKTALPARTASYKFSKHPLYKDAKYTGRWLSGKLEGSGRLEWEDGRVYTGQFHNGLCHGFGRLETPGVSVYEGQWRDGYQNGHGTTRFEHGDVYTGYYKDGLENGHGVRKTGRFMSSQASVYVGEWVGGLKQGYGIINNIGTGEKYLGCWSNNMKNGSGLIVTLDGIYYEGSFVQDVLTGHGVMMFEDGSHYEGELREAGVFSGKGTLTFCSGDTFEGSLHGAWNEGVKISGTLHKHLPTSSPRHTSSRPSSFGQLCVGADQKWKGIFRQCWTFLGASPDGKSGETQRAWDNIAAAISATRAVRHHDLLHTIPAYNRPDMDQEYYSQISAYLAMAFDSVHHPLGRALCELVEAYTTTYGGVLVHPLLLSQAVAELHSITQRLYQVVRLLFPALPAYPPVHHNSPTQSSEKYSMTGLLDPIILPKVYSSLLVLYSLHNKKEDDTYWKRLLKWNRHPDSTLMAFLGIHRKFWANDDGSLKQEGIFSSAVEMLQQLKTMFSPMEKLIVIQNTFQEITKAVQSEVGEDFVWTMDDLFPVFQYVVVRSHMQELGSEIHFIDDFMEPTLKNGELGIMFTTLKVSTLITHI</sequence>
<dbReference type="SUPFAM" id="SSF50729">
    <property type="entry name" value="PH domain-like"/>
    <property type="match status" value="1"/>
</dbReference>
<gene>
    <name evidence="3" type="ORF">AAG570_001705</name>
</gene>
<evidence type="ECO:0000256" key="1">
    <source>
        <dbReference type="ARBA" id="ARBA00022737"/>
    </source>
</evidence>
<dbReference type="InterPro" id="IPR011993">
    <property type="entry name" value="PH-like_dom_sf"/>
</dbReference>
<dbReference type="FunFam" id="2.20.110.10:FF:000002">
    <property type="entry name" value="Phosphatidylinositol 4-phosphate 5-kinase 8"/>
    <property type="match status" value="1"/>
</dbReference>
<protein>
    <recommendedName>
        <fullName evidence="2">VPS9 domain-containing protein</fullName>
    </recommendedName>
</protein>
<reference evidence="3 4" key="1">
    <citation type="submission" date="2024-07" db="EMBL/GenBank/DDBJ databases">
        <title>Chromosome-level genome assembly of the water stick insect Ranatra chinensis (Heteroptera: Nepidae).</title>
        <authorList>
            <person name="Liu X."/>
        </authorList>
    </citation>
    <scope>NUCLEOTIDE SEQUENCE [LARGE SCALE GENOMIC DNA]</scope>
    <source>
        <strain evidence="3">Cailab_2021Rc</strain>
        <tissue evidence="3">Muscle</tissue>
    </source>
</reference>
<dbReference type="PANTHER" id="PTHR46089:SF2">
    <property type="entry name" value="ALSIN HOMOLOG"/>
    <property type="match status" value="1"/>
</dbReference>
<keyword evidence="1" id="KW-0677">Repeat</keyword>